<feature type="compositionally biased region" description="Low complexity" evidence="11">
    <location>
        <begin position="9"/>
        <end position="36"/>
    </location>
</feature>
<dbReference type="PANTHER" id="PTHR15459">
    <property type="entry name" value="POLYAMINE-MODULATED FACTOR 1"/>
    <property type="match status" value="1"/>
</dbReference>
<evidence type="ECO:0000256" key="3">
    <source>
        <dbReference type="ARBA" id="ARBA00022454"/>
    </source>
</evidence>
<dbReference type="Pfam" id="PF03980">
    <property type="entry name" value="Nnf1"/>
    <property type="match status" value="1"/>
</dbReference>
<organism evidence="12 13">
    <name type="scientific">Anthostomella pinea</name>
    <dbReference type="NCBI Taxonomy" id="933095"/>
    <lineage>
        <taxon>Eukaryota</taxon>
        <taxon>Fungi</taxon>
        <taxon>Dikarya</taxon>
        <taxon>Ascomycota</taxon>
        <taxon>Pezizomycotina</taxon>
        <taxon>Sordariomycetes</taxon>
        <taxon>Xylariomycetidae</taxon>
        <taxon>Xylariales</taxon>
        <taxon>Xylariaceae</taxon>
        <taxon>Anthostomella</taxon>
    </lineage>
</organism>
<keyword evidence="13" id="KW-1185">Reference proteome</keyword>
<dbReference type="GO" id="GO:0051301">
    <property type="term" value="P:cell division"/>
    <property type="evidence" value="ECO:0007669"/>
    <property type="project" value="UniProtKB-KW"/>
</dbReference>
<keyword evidence="3" id="KW-0158">Chromosome</keyword>
<dbReference type="EMBL" id="CAUWAG010000008">
    <property type="protein sequence ID" value="CAJ2506299.1"/>
    <property type="molecule type" value="Genomic_DNA"/>
</dbReference>
<evidence type="ECO:0000313" key="13">
    <source>
        <dbReference type="Proteomes" id="UP001295740"/>
    </source>
</evidence>
<dbReference type="Proteomes" id="UP001295740">
    <property type="component" value="Unassembled WGS sequence"/>
</dbReference>
<keyword evidence="10" id="KW-0175">Coiled coil</keyword>
<feature type="region of interest" description="Disordered" evidence="11">
    <location>
        <begin position="1"/>
        <end position="68"/>
    </location>
</feature>
<dbReference type="AlphaFoldDB" id="A0AAI8YGD6"/>
<evidence type="ECO:0000256" key="6">
    <source>
        <dbReference type="ARBA" id="ARBA00022838"/>
    </source>
</evidence>
<keyword evidence="9" id="KW-0137">Centromere</keyword>
<evidence type="ECO:0000256" key="8">
    <source>
        <dbReference type="ARBA" id="ARBA00023306"/>
    </source>
</evidence>
<evidence type="ECO:0000256" key="11">
    <source>
        <dbReference type="SAM" id="MobiDB-lite"/>
    </source>
</evidence>
<evidence type="ECO:0000256" key="4">
    <source>
        <dbReference type="ARBA" id="ARBA00022618"/>
    </source>
</evidence>
<protein>
    <submittedName>
        <fullName evidence="12">Uu.00g004290.m01.CDS01</fullName>
    </submittedName>
</protein>
<proteinExistence type="predicted"/>
<evidence type="ECO:0000256" key="1">
    <source>
        <dbReference type="ARBA" id="ARBA00004123"/>
    </source>
</evidence>
<accession>A0AAI8YGD6</accession>
<evidence type="ECO:0000256" key="9">
    <source>
        <dbReference type="ARBA" id="ARBA00023328"/>
    </source>
</evidence>
<dbReference type="InterPro" id="IPR007128">
    <property type="entry name" value="PMF1/Nnf1"/>
</dbReference>
<feature type="coiled-coil region" evidence="10">
    <location>
        <begin position="133"/>
        <end position="160"/>
    </location>
</feature>
<dbReference type="PANTHER" id="PTHR15459:SF3">
    <property type="entry name" value="POLYAMINE-MODULATED FACTOR 1"/>
    <property type="match status" value="1"/>
</dbReference>
<sequence>MAEPPNPDQQLQSEAEAEAEAQSQSQSQSHSEAQLQPTPQENDIDAAAPTQSASPPLPPRHTALTPGPRASRFQDVLESSLAHTLSKLTYENLASCYPTLAVEAPKVLRGVQERLVLKLGQNCRESFDKVNRSRDIVAKLNELETLVSEAERRRDEAGEKGAEAPIPPHMLPADEVLAAHLAPHLALQQSQLNAKLQTTQAHNARLFEEIQKQRAEIESLVGFLEKAFEDIDGASHMMDGVVDDLAKETRMIEVEMAGS</sequence>
<name>A0AAI8YGD6_9PEZI</name>
<dbReference type="GO" id="GO:0007059">
    <property type="term" value="P:chromosome segregation"/>
    <property type="evidence" value="ECO:0007669"/>
    <property type="project" value="TreeGrafter"/>
</dbReference>
<evidence type="ECO:0000256" key="7">
    <source>
        <dbReference type="ARBA" id="ARBA00023242"/>
    </source>
</evidence>
<keyword evidence="6" id="KW-0995">Kinetochore</keyword>
<comment type="subcellular location">
    <subcellularLocation>
        <location evidence="2">Chromosome</location>
        <location evidence="2">Centromere</location>
        <location evidence="2">Kinetochore</location>
    </subcellularLocation>
    <subcellularLocation>
        <location evidence="1">Nucleus</location>
    </subcellularLocation>
</comment>
<reference evidence="12" key="1">
    <citation type="submission" date="2023-10" db="EMBL/GenBank/DDBJ databases">
        <authorList>
            <person name="Hackl T."/>
        </authorList>
    </citation>
    <scope>NUCLEOTIDE SEQUENCE</scope>
</reference>
<gene>
    <name evidence="12" type="ORF">KHLLAP_LOCUS6767</name>
</gene>
<dbReference type="GO" id="GO:0005634">
    <property type="term" value="C:nucleus"/>
    <property type="evidence" value="ECO:0007669"/>
    <property type="project" value="UniProtKB-SubCell"/>
</dbReference>
<keyword evidence="8" id="KW-0131">Cell cycle</keyword>
<evidence type="ECO:0000256" key="2">
    <source>
        <dbReference type="ARBA" id="ARBA00004629"/>
    </source>
</evidence>
<comment type="caution">
    <text evidence="12">The sequence shown here is derived from an EMBL/GenBank/DDBJ whole genome shotgun (WGS) entry which is preliminary data.</text>
</comment>
<keyword evidence="5" id="KW-0498">Mitosis</keyword>
<evidence type="ECO:0000256" key="5">
    <source>
        <dbReference type="ARBA" id="ARBA00022776"/>
    </source>
</evidence>
<evidence type="ECO:0000313" key="12">
    <source>
        <dbReference type="EMBL" id="CAJ2506299.1"/>
    </source>
</evidence>
<evidence type="ECO:0000256" key="10">
    <source>
        <dbReference type="SAM" id="Coils"/>
    </source>
</evidence>
<keyword evidence="4" id="KW-0132">Cell division</keyword>
<keyword evidence="7" id="KW-0539">Nucleus</keyword>
<dbReference type="GO" id="GO:0000444">
    <property type="term" value="C:MIS12/MIND type complex"/>
    <property type="evidence" value="ECO:0007669"/>
    <property type="project" value="InterPro"/>
</dbReference>